<reference evidence="6 7" key="2">
    <citation type="submission" date="2020-05" db="EMBL/GenBank/DDBJ databases">
        <title>Draft genome sequence of Desulfovibrio sp. strainFSS-1.</title>
        <authorList>
            <person name="Shimoshige H."/>
            <person name="Kobayashi H."/>
            <person name="Maekawa T."/>
        </authorList>
    </citation>
    <scope>NUCLEOTIDE SEQUENCE [LARGE SCALE GENOMIC DNA]</scope>
    <source>
        <strain evidence="6 7">SIID29052-01</strain>
    </source>
</reference>
<accession>A0A6V8LIU6</accession>
<evidence type="ECO:0000313" key="7">
    <source>
        <dbReference type="Proteomes" id="UP000494245"/>
    </source>
</evidence>
<protein>
    <submittedName>
        <fullName evidence="6">Nickel import ATP-binding protein NikE</fullName>
    </submittedName>
</protein>
<dbReference type="InterPro" id="IPR003439">
    <property type="entry name" value="ABC_transporter-like_ATP-bd"/>
</dbReference>
<comment type="caution">
    <text evidence="6">The sequence shown here is derived from an EMBL/GenBank/DDBJ whole genome shotgun (WGS) entry which is preliminary data.</text>
</comment>
<dbReference type="GO" id="GO:0016887">
    <property type="term" value="F:ATP hydrolysis activity"/>
    <property type="evidence" value="ECO:0007669"/>
    <property type="project" value="InterPro"/>
</dbReference>
<dbReference type="EMBL" id="BLTE01000001">
    <property type="protein sequence ID" value="GFK92643.1"/>
    <property type="molecule type" value="Genomic_DNA"/>
</dbReference>
<proteinExistence type="inferred from homology"/>
<gene>
    <name evidence="6" type="primary">nikE</name>
    <name evidence="6" type="ORF">NNJEOMEG_00468</name>
</gene>
<dbReference type="GO" id="GO:0005524">
    <property type="term" value="F:ATP binding"/>
    <property type="evidence" value="ECO:0007669"/>
    <property type="project" value="UniProtKB-KW"/>
</dbReference>
<dbReference type="AlphaFoldDB" id="A0A6V8LIU6"/>
<evidence type="ECO:0000259" key="5">
    <source>
        <dbReference type="PROSITE" id="PS50893"/>
    </source>
</evidence>
<evidence type="ECO:0000256" key="4">
    <source>
        <dbReference type="ARBA" id="ARBA00022840"/>
    </source>
</evidence>
<feature type="domain" description="ABC transporter" evidence="5">
    <location>
        <begin position="4"/>
        <end position="252"/>
    </location>
</feature>
<comment type="similarity">
    <text evidence="1">Belongs to the ABC transporter superfamily.</text>
</comment>
<dbReference type="Gene3D" id="3.40.50.300">
    <property type="entry name" value="P-loop containing nucleotide triphosphate hydrolases"/>
    <property type="match status" value="1"/>
</dbReference>
<dbReference type="SUPFAM" id="SSF52540">
    <property type="entry name" value="P-loop containing nucleoside triphosphate hydrolases"/>
    <property type="match status" value="1"/>
</dbReference>
<dbReference type="PROSITE" id="PS50893">
    <property type="entry name" value="ABC_TRANSPORTER_2"/>
    <property type="match status" value="1"/>
</dbReference>
<dbReference type="CDD" id="cd03257">
    <property type="entry name" value="ABC_NikE_OppD_transporters"/>
    <property type="match status" value="1"/>
</dbReference>
<dbReference type="PROSITE" id="PS00211">
    <property type="entry name" value="ABC_TRANSPORTER_1"/>
    <property type="match status" value="1"/>
</dbReference>
<keyword evidence="3" id="KW-0547">Nucleotide-binding</keyword>
<name>A0A6V8LIU6_9BACT</name>
<evidence type="ECO:0000256" key="1">
    <source>
        <dbReference type="ARBA" id="ARBA00005417"/>
    </source>
</evidence>
<sequence length="255" mass="27659">MSLLRLEKVRKAYRRGGLFGGGEVHEVLRGVDLELHPGECLGLVGRSGCGKSTLGRVVLGLERPDAGSVRFRGREIASLRGADWRAFRRRVQVVFQNFVGAVNPRLTAGEIVAEPLRNFEGLAGAALERRVVGLLEMVGLEASDARKLPGRFSGGQLQRVCIARAVAPEPEVLVLDESVSSLDMQVQGQILDLLEHLGRERGLACLFISHDLRVVSRLCTRLAVMQEGVLEHGSGAERGEAYAELARAVLPARPS</sequence>
<organism evidence="6 7">
    <name type="scientific">Fundidesulfovibrio magnetotacticus</name>
    <dbReference type="NCBI Taxonomy" id="2730080"/>
    <lineage>
        <taxon>Bacteria</taxon>
        <taxon>Pseudomonadati</taxon>
        <taxon>Thermodesulfobacteriota</taxon>
        <taxon>Desulfovibrionia</taxon>
        <taxon>Desulfovibrionales</taxon>
        <taxon>Desulfovibrionaceae</taxon>
        <taxon>Fundidesulfovibrio</taxon>
    </lineage>
</organism>
<dbReference type="PANTHER" id="PTHR43776">
    <property type="entry name" value="TRANSPORT ATP-BINDING PROTEIN"/>
    <property type="match status" value="1"/>
</dbReference>
<dbReference type="InterPro" id="IPR050319">
    <property type="entry name" value="ABC_transp_ATP-bind"/>
</dbReference>
<evidence type="ECO:0000256" key="3">
    <source>
        <dbReference type="ARBA" id="ARBA00022741"/>
    </source>
</evidence>
<dbReference type="PANTHER" id="PTHR43776:SF7">
    <property type="entry name" value="D,D-DIPEPTIDE TRANSPORT ATP-BINDING PROTEIN DDPF-RELATED"/>
    <property type="match status" value="1"/>
</dbReference>
<dbReference type="Pfam" id="PF00005">
    <property type="entry name" value="ABC_tran"/>
    <property type="match status" value="1"/>
</dbReference>
<keyword evidence="2" id="KW-0813">Transport</keyword>
<dbReference type="InterPro" id="IPR017871">
    <property type="entry name" value="ABC_transporter-like_CS"/>
</dbReference>
<evidence type="ECO:0000256" key="2">
    <source>
        <dbReference type="ARBA" id="ARBA00022448"/>
    </source>
</evidence>
<keyword evidence="4 6" id="KW-0067">ATP-binding</keyword>
<dbReference type="GO" id="GO:0055085">
    <property type="term" value="P:transmembrane transport"/>
    <property type="evidence" value="ECO:0007669"/>
    <property type="project" value="UniProtKB-ARBA"/>
</dbReference>
<dbReference type="Proteomes" id="UP000494245">
    <property type="component" value="Unassembled WGS sequence"/>
</dbReference>
<evidence type="ECO:0000313" key="6">
    <source>
        <dbReference type="EMBL" id="GFK92643.1"/>
    </source>
</evidence>
<dbReference type="SMART" id="SM00382">
    <property type="entry name" value="AAA"/>
    <property type="match status" value="1"/>
</dbReference>
<dbReference type="InterPro" id="IPR003593">
    <property type="entry name" value="AAA+_ATPase"/>
</dbReference>
<dbReference type="RefSeq" id="WP_173080886.1">
    <property type="nucleotide sequence ID" value="NZ_BLTE01000001.1"/>
</dbReference>
<dbReference type="InterPro" id="IPR027417">
    <property type="entry name" value="P-loop_NTPase"/>
</dbReference>
<reference evidence="6 7" key="1">
    <citation type="submission" date="2020-04" db="EMBL/GenBank/DDBJ databases">
        <authorList>
            <consortium name="Desulfovibrio sp. FSS-1 genome sequencing consortium"/>
            <person name="Shimoshige H."/>
            <person name="Kobayashi H."/>
            <person name="Maekawa T."/>
        </authorList>
    </citation>
    <scope>NUCLEOTIDE SEQUENCE [LARGE SCALE GENOMIC DNA]</scope>
    <source>
        <strain evidence="6 7">SIID29052-01</strain>
    </source>
</reference>
<keyword evidence="7" id="KW-1185">Reference proteome</keyword>